<evidence type="ECO:0000313" key="4">
    <source>
        <dbReference type="RefSeq" id="XP_022097787.1"/>
    </source>
</evidence>
<feature type="domain" description="Kazal-like" evidence="2">
    <location>
        <begin position="118"/>
        <end position="177"/>
    </location>
</feature>
<dbReference type="Gene3D" id="3.30.60.30">
    <property type="match status" value="1"/>
</dbReference>
<name>A0A8B7YYM0_ACAPL</name>
<keyword evidence="3" id="KW-1185">Reference proteome</keyword>
<dbReference type="InterPro" id="IPR002350">
    <property type="entry name" value="Kazal_dom"/>
</dbReference>
<protein>
    <submittedName>
        <fullName evidence="4">Uncharacterized protein LOC110983126</fullName>
    </submittedName>
</protein>
<dbReference type="OMA" id="LLANENC"/>
<feature type="signal peptide" evidence="1">
    <location>
        <begin position="1"/>
        <end position="17"/>
    </location>
</feature>
<dbReference type="KEGG" id="aplc:110983126"/>
<evidence type="ECO:0000313" key="3">
    <source>
        <dbReference type="Proteomes" id="UP000694845"/>
    </source>
</evidence>
<gene>
    <name evidence="4" type="primary">LOC110983126</name>
</gene>
<evidence type="ECO:0000256" key="1">
    <source>
        <dbReference type="SAM" id="SignalP"/>
    </source>
</evidence>
<proteinExistence type="predicted"/>
<dbReference type="GeneID" id="110983126"/>
<dbReference type="AlphaFoldDB" id="A0A8B7YYM0"/>
<accession>A0A8B7YYM0</accession>
<evidence type="ECO:0000259" key="2">
    <source>
        <dbReference type="PROSITE" id="PS51465"/>
    </source>
</evidence>
<dbReference type="RefSeq" id="XP_022097787.1">
    <property type="nucleotide sequence ID" value="XM_022242095.1"/>
</dbReference>
<reference evidence="4" key="1">
    <citation type="submission" date="2025-08" db="UniProtKB">
        <authorList>
            <consortium name="RefSeq"/>
        </authorList>
    </citation>
    <scope>IDENTIFICATION</scope>
</reference>
<dbReference type="Pfam" id="PF07648">
    <property type="entry name" value="Kazal_2"/>
    <property type="match status" value="1"/>
</dbReference>
<sequence length="197" mass="21732">MRVLALLFAGLVATVEASYNMEITIEMCEIDQCNCQAPQGQSERSLTRRDDLGGCHCLCGSLKGEDCDRDEDCVSGLTCGAGSHKDKPGQCEDACVKHKQKCGLYEKCIIEAGKPVCTCSKMFDCTERVIGPICALDTEDNTTSTYLNPCLLANENCKRLRNGKKKLKQMQKENCAEVHHEEISGASLGAFRFDKRY</sequence>
<dbReference type="SUPFAM" id="SSF100895">
    <property type="entry name" value="Kazal-type serine protease inhibitors"/>
    <property type="match status" value="1"/>
</dbReference>
<dbReference type="InterPro" id="IPR036058">
    <property type="entry name" value="Kazal_dom_sf"/>
</dbReference>
<organism evidence="3 4">
    <name type="scientific">Acanthaster planci</name>
    <name type="common">Crown-of-thorns starfish</name>
    <dbReference type="NCBI Taxonomy" id="133434"/>
    <lineage>
        <taxon>Eukaryota</taxon>
        <taxon>Metazoa</taxon>
        <taxon>Echinodermata</taxon>
        <taxon>Eleutherozoa</taxon>
        <taxon>Asterozoa</taxon>
        <taxon>Asteroidea</taxon>
        <taxon>Valvatacea</taxon>
        <taxon>Valvatida</taxon>
        <taxon>Acanthasteridae</taxon>
        <taxon>Acanthaster</taxon>
    </lineage>
</organism>
<keyword evidence="1" id="KW-0732">Signal</keyword>
<dbReference type="PROSITE" id="PS51465">
    <property type="entry name" value="KAZAL_2"/>
    <property type="match status" value="1"/>
</dbReference>
<dbReference type="Proteomes" id="UP000694845">
    <property type="component" value="Unplaced"/>
</dbReference>
<feature type="chain" id="PRO_5034613928" evidence="1">
    <location>
        <begin position="18"/>
        <end position="197"/>
    </location>
</feature>